<evidence type="ECO:0000256" key="2">
    <source>
        <dbReference type="PIRSR" id="PIRSR601461-1"/>
    </source>
</evidence>
<proteinExistence type="inferred from homology"/>
<dbReference type="InterPro" id="IPR033121">
    <property type="entry name" value="PEPTIDASE_A1"/>
</dbReference>
<comment type="similarity">
    <text evidence="1">Belongs to the peptidase A1 family.</text>
</comment>
<dbReference type="PANTHER" id="PTHR47965">
    <property type="entry name" value="ASPARTYL PROTEASE-RELATED"/>
    <property type="match status" value="1"/>
</dbReference>
<evidence type="ECO:0000256" key="3">
    <source>
        <dbReference type="SAM" id="MobiDB-lite"/>
    </source>
</evidence>
<evidence type="ECO:0000256" key="1">
    <source>
        <dbReference type="ARBA" id="ARBA00007447"/>
    </source>
</evidence>
<feature type="active site" evidence="2">
    <location>
        <position position="218"/>
    </location>
</feature>
<dbReference type="Pfam" id="PF14541">
    <property type="entry name" value="TAXi_C"/>
    <property type="match status" value="1"/>
</dbReference>
<feature type="compositionally biased region" description="Basic and acidic residues" evidence="3">
    <location>
        <begin position="289"/>
        <end position="303"/>
    </location>
</feature>
<organism evidence="5">
    <name type="scientific">Eucalyptus grandis</name>
    <name type="common">Flooded gum</name>
    <dbReference type="NCBI Taxonomy" id="71139"/>
    <lineage>
        <taxon>Eukaryota</taxon>
        <taxon>Viridiplantae</taxon>
        <taxon>Streptophyta</taxon>
        <taxon>Embryophyta</taxon>
        <taxon>Tracheophyta</taxon>
        <taxon>Spermatophyta</taxon>
        <taxon>Magnoliopsida</taxon>
        <taxon>eudicotyledons</taxon>
        <taxon>Gunneridae</taxon>
        <taxon>Pentapetalae</taxon>
        <taxon>rosids</taxon>
        <taxon>malvids</taxon>
        <taxon>Myrtales</taxon>
        <taxon>Myrtaceae</taxon>
        <taxon>Myrtoideae</taxon>
        <taxon>Eucalypteae</taxon>
        <taxon>Eucalyptus</taxon>
    </lineage>
</organism>
<evidence type="ECO:0000313" key="5">
    <source>
        <dbReference type="EMBL" id="KCW49586.1"/>
    </source>
</evidence>
<dbReference type="Gramene" id="KCW49586">
    <property type="protein sequence ID" value="KCW49586"/>
    <property type="gene ID" value="EUGRSUZ_K03110"/>
</dbReference>
<dbReference type="EMBL" id="KK198763">
    <property type="protein sequence ID" value="KCW49586.1"/>
    <property type="molecule type" value="Genomic_DNA"/>
</dbReference>
<dbReference type="InterPro" id="IPR032861">
    <property type="entry name" value="TAXi_N"/>
</dbReference>
<feature type="region of interest" description="Disordered" evidence="3">
    <location>
        <begin position="267"/>
        <end position="351"/>
    </location>
</feature>
<feature type="compositionally biased region" description="Basic and acidic residues" evidence="3">
    <location>
        <begin position="310"/>
        <end position="334"/>
    </location>
</feature>
<evidence type="ECO:0000259" key="4">
    <source>
        <dbReference type="PROSITE" id="PS51767"/>
    </source>
</evidence>
<dbReference type="InterPro" id="IPR001461">
    <property type="entry name" value="Aspartic_peptidase_A1"/>
</dbReference>
<accession>A0A059A7E7</accession>
<gene>
    <name evidence="5" type="ORF">EUGRSUZ_K03110</name>
</gene>
<protein>
    <recommendedName>
        <fullName evidence="4">Peptidase A1 domain-containing protein</fullName>
    </recommendedName>
</protein>
<feature type="active site" evidence="2">
    <location>
        <position position="4"/>
    </location>
</feature>
<dbReference type="GO" id="GO:0004190">
    <property type="term" value="F:aspartic-type endopeptidase activity"/>
    <property type="evidence" value="ECO:0007669"/>
    <property type="project" value="InterPro"/>
</dbReference>
<dbReference type="AlphaFoldDB" id="A0A059A7E7"/>
<sequence>MVIDTGSELSWLHCNRTPDFPLSFDPTRSASYAPIPCSSPTCTARTRDFPIPASCDAGNLCHATLSYADASSSEGNLAADTFYVGSGRIPGMVFGCMGSASSSNPEEDARNTGLMGMNLGSLSFVSQMGFPKFSYCISGSDFSGILLLGDGGGDANLSSWLAPLNYTPMVRLSTRLPYFDRAAYTVHLEGIRVSDVMLPLPASAFLPDHTGAGQTMVDSGTQFTFLLGPVYDALRSEFLKQTGSYGSLLPGPAESAGLAALAVGEPGVPGCGDDHTGRPGAVPRPGPSEGERRGALPDLRECRLAGGGGIRDRPPPPAERVDGVRSPEIQDRSRARTVRSGRSETRSRPAG</sequence>
<dbReference type="Gene3D" id="2.40.70.10">
    <property type="entry name" value="Acid Proteases"/>
    <property type="match status" value="2"/>
</dbReference>
<name>A0A059A7E7_EUCGR</name>
<dbReference type="GO" id="GO:0006508">
    <property type="term" value="P:proteolysis"/>
    <property type="evidence" value="ECO:0007669"/>
    <property type="project" value="InterPro"/>
</dbReference>
<dbReference type="InterPro" id="IPR032799">
    <property type="entry name" value="TAXi_C"/>
</dbReference>
<reference evidence="5" key="1">
    <citation type="submission" date="2013-07" db="EMBL/GenBank/DDBJ databases">
        <title>The genome of Eucalyptus grandis.</title>
        <authorList>
            <person name="Schmutz J."/>
            <person name="Hayes R."/>
            <person name="Myburg A."/>
            <person name="Tuskan G."/>
            <person name="Grattapaglia D."/>
            <person name="Rokhsar D.S."/>
        </authorList>
    </citation>
    <scope>NUCLEOTIDE SEQUENCE</scope>
    <source>
        <tissue evidence="5">Leaf extractions</tissue>
    </source>
</reference>
<dbReference type="PROSITE" id="PS51767">
    <property type="entry name" value="PEPTIDASE_A1"/>
    <property type="match status" value="1"/>
</dbReference>
<feature type="compositionally biased region" description="Basic and acidic residues" evidence="3">
    <location>
        <begin position="341"/>
        <end position="351"/>
    </location>
</feature>
<dbReference type="PANTHER" id="PTHR47965:SF77">
    <property type="entry name" value="ASPARTIC PROTEINASE PCS1"/>
    <property type="match status" value="1"/>
</dbReference>
<dbReference type="InterPro" id="IPR021109">
    <property type="entry name" value="Peptidase_aspartic_dom_sf"/>
</dbReference>
<dbReference type="SUPFAM" id="SSF50630">
    <property type="entry name" value="Acid proteases"/>
    <property type="match status" value="1"/>
</dbReference>
<feature type="domain" description="Peptidase A1" evidence="4">
    <location>
        <begin position="1"/>
        <end position="351"/>
    </location>
</feature>
<dbReference type="Pfam" id="PF14543">
    <property type="entry name" value="TAXi_N"/>
    <property type="match status" value="1"/>
</dbReference>
<dbReference type="FunFam" id="2.40.70.10:FF:000073">
    <property type="entry name" value="Aspartic proteinase PCS1"/>
    <property type="match status" value="1"/>
</dbReference>